<dbReference type="OrthoDB" id="7592047at2"/>
<feature type="region of interest" description="Disordered" evidence="1">
    <location>
        <begin position="369"/>
        <end position="412"/>
    </location>
</feature>
<dbReference type="Pfam" id="PF04860">
    <property type="entry name" value="Phage_portal"/>
    <property type="match status" value="1"/>
</dbReference>
<evidence type="ECO:0000313" key="2">
    <source>
        <dbReference type="EMBL" id="OAM77708.1"/>
    </source>
</evidence>
<dbReference type="RefSeq" id="WP_067454964.1">
    <property type="nucleotide sequence ID" value="NZ_LVVY01000079.1"/>
</dbReference>
<dbReference type="Gene3D" id="1.20.1270.210">
    <property type="match status" value="1"/>
</dbReference>
<name>A0A178I0I3_9HYPH</name>
<keyword evidence="3" id="KW-1185">Reference proteome</keyword>
<reference evidence="2 3" key="1">
    <citation type="submission" date="2016-03" db="EMBL/GenBank/DDBJ databases">
        <title>Genome sequencing of Devosia sp. S37.</title>
        <authorList>
            <person name="Mohd Nor M."/>
        </authorList>
    </citation>
    <scope>NUCLEOTIDE SEQUENCE [LARGE SCALE GENOMIC DNA]</scope>
    <source>
        <strain evidence="2 3">S37</strain>
    </source>
</reference>
<dbReference type="Proteomes" id="UP000078389">
    <property type="component" value="Unassembled WGS sequence"/>
</dbReference>
<dbReference type="InterPro" id="IPR006944">
    <property type="entry name" value="Phage/GTA_portal"/>
</dbReference>
<dbReference type="NCBIfam" id="TIGR01537">
    <property type="entry name" value="portal_HK97"/>
    <property type="match status" value="1"/>
</dbReference>
<dbReference type="InterPro" id="IPR006427">
    <property type="entry name" value="Portal_HK97"/>
</dbReference>
<dbReference type="STRING" id="1770058.A3840_08740"/>
<dbReference type="AlphaFoldDB" id="A0A178I0I3"/>
<comment type="caution">
    <text evidence="2">The sequence shown here is derived from an EMBL/GenBank/DDBJ whole genome shotgun (WGS) entry which is preliminary data.</text>
</comment>
<feature type="compositionally biased region" description="Pro residues" evidence="1">
    <location>
        <begin position="396"/>
        <end position="412"/>
    </location>
</feature>
<organism evidence="2 3">
    <name type="scientific">Devosia elaeis</name>
    <dbReference type="NCBI Taxonomy" id="1770058"/>
    <lineage>
        <taxon>Bacteria</taxon>
        <taxon>Pseudomonadati</taxon>
        <taxon>Pseudomonadota</taxon>
        <taxon>Alphaproteobacteria</taxon>
        <taxon>Hyphomicrobiales</taxon>
        <taxon>Devosiaceae</taxon>
        <taxon>Devosia</taxon>
    </lineage>
</organism>
<proteinExistence type="predicted"/>
<protein>
    <submittedName>
        <fullName evidence="2">Portal protein</fullName>
    </submittedName>
</protein>
<dbReference type="EMBL" id="LVVY01000079">
    <property type="protein sequence ID" value="OAM77708.1"/>
    <property type="molecule type" value="Genomic_DNA"/>
</dbReference>
<evidence type="ECO:0000256" key="1">
    <source>
        <dbReference type="SAM" id="MobiDB-lite"/>
    </source>
</evidence>
<sequence length="412" mass="45158">MGFFDRWVGRPIKLTDGAFWRGFFGLGTDSGEVVTYDKAMALDAVWACVNLIANSVKTLPCVVYDKDGVTRATDDDLYDLLHDAPNIDDTAADFWGMVALCLCLDGNFFAEKKMNGGKLVALNPIHPLKVDVQRNSRNERVYEVTEDGKKRKISEDRMFHVRGAVLPGCDRGLSPIGYVANTIGNARAAEKAAGKWFSGGMSASGFLKSDQVLKPEQRKQIGDMLQQYAGSDRAGKVMVLEAGLEYHQLTVNPKDAQMIETRQFSVEQICRIFGVPPVMIGHAANGTTTWGSGIEQLILQFIKTCLAPMLRSIEASIRRDLMDASTRKRLTVKFSLEGLLRGDSAARAEFLSKMVSNGIYTENEARAYEDKEPKPGGDHLLVNGTMQRADQIGVQPPQPPANQNNPAPPAAA</sequence>
<accession>A0A178I0I3</accession>
<evidence type="ECO:0000313" key="3">
    <source>
        <dbReference type="Proteomes" id="UP000078389"/>
    </source>
</evidence>
<gene>
    <name evidence="2" type="ORF">A3840_08740</name>
</gene>